<gene>
    <name evidence="3" type="ORF">CLODIP_2_CD02504</name>
</gene>
<reference evidence="3 4" key="1">
    <citation type="submission" date="2020-04" db="EMBL/GenBank/DDBJ databases">
        <authorList>
            <person name="Alioto T."/>
            <person name="Alioto T."/>
            <person name="Gomez Garrido J."/>
        </authorList>
    </citation>
    <scope>NUCLEOTIDE SEQUENCE [LARGE SCALE GENOMIC DNA]</scope>
</reference>
<feature type="chain" id="PRO_5035917871" evidence="2">
    <location>
        <begin position="25"/>
        <end position="149"/>
    </location>
</feature>
<name>A0A8S1DJN0_9INSE</name>
<evidence type="ECO:0000313" key="3">
    <source>
        <dbReference type="EMBL" id="CAB3380812.1"/>
    </source>
</evidence>
<keyword evidence="1" id="KW-0812">Transmembrane</keyword>
<comment type="caution">
    <text evidence="3">The sequence shown here is derived from an EMBL/GenBank/DDBJ whole genome shotgun (WGS) entry which is preliminary data.</text>
</comment>
<sequence length="149" mass="16731">MMSMLIQMALPVLVLVLFAASGQGQEMQQGIQLKAWSSDGDSWRGTEAGKNMGNLDYSYNYDKDSQTEVQDEELDMMNFSEKEATSETETEPPKPVVKITAEKENQKQLKAFSQLNYLAILFALLAEFLLLAICIDFEFGSRSTKIVEV</sequence>
<accession>A0A8S1DJN0</accession>
<keyword evidence="4" id="KW-1185">Reference proteome</keyword>
<feature type="signal peptide" evidence="2">
    <location>
        <begin position="1"/>
        <end position="24"/>
    </location>
</feature>
<keyword evidence="2" id="KW-0732">Signal</keyword>
<protein>
    <submittedName>
        <fullName evidence="3">Uncharacterized protein</fullName>
    </submittedName>
</protein>
<dbReference type="AlphaFoldDB" id="A0A8S1DJN0"/>
<evidence type="ECO:0000256" key="1">
    <source>
        <dbReference type="SAM" id="Phobius"/>
    </source>
</evidence>
<proteinExistence type="predicted"/>
<keyword evidence="1" id="KW-0472">Membrane</keyword>
<dbReference type="EMBL" id="CADEPI010000217">
    <property type="protein sequence ID" value="CAB3380812.1"/>
    <property type="molecule type" value="Genomic_DNA"/>
</dbReference>
<dbReference type="Proteomes" id="UP000494165">
    <property type="component" value="Unassembled WGS sequence"/>
</dbReference>
<evidence type="ECO:0000256" key="2">
    <source>
        <dbReference type="SAM" id="SignalP"/>
    </source>
</evidence>
<organism evidence="3 4">
    <name type="scientific">Cloeon dipterum</name>
    <dbReference type="NCBI Taxonomy" id="197152"/>
    <lineage>
        <taxon>Eukaryota</taxon>
        <taxon>Metazoa</taxon>
        <taxon>Ecdysozoa</taxon>
        <taxon>Arthropoda</taxon>
        <taxon>Hexapoda</taxon>
        <taxon>Insecta</taxon>
        <taxon>Pterygota</taxon>
        <taxon>Palaeoptera</taxon>
        <taxon>Ephemeroptera</taxon>
        <taxon>Pisciforma</taxon>
        <taxon>Baetidae</taxon>
        <taxon>Cloeon</taxon>
    </lineage>
</organism>
<feature type="transmembrane region" description="Helical" evidence="1">
    <location>
        <begin position="115"/>
        <end position="135"/>
    </location>
</feature>
<evidence type="ECO:0000313" key="4">
    <source>
        <dbReference type="Proteomes" id="UP000494165"/>
    </source>
</evidence>
<keyword evidence="1" id="KW-1133">Transmembrane helix</keyword>